<dbReference type="GO" id="GO:0016746">
    <property type="term" value="F:acyltransferase activity"/>
    <property type="evidence" value="ECO:0007669"/>
    <property type="project" value="UniProtKB-KW"/>
</dbReference>
<keyword evidence="1" id="KW-0812">Transmembrane</keyword>
<feature type="transmembrane region" description="Helical" evidence="1">
    <location>
        <begin position="201"/>
        <end position="223"/>
    </location>
</feature>
<evidence type="ECO:0000259" key="2">
    <source>
        <dbReference type="Pfam" id="PF16401"/>
    </source>
</evidence>
<gene>
    <name evidence="3" type="ORF">SAMN04488024_104153</name>
</gene>
<accession>A0A1G6S571</accession>
<dbReference type="Pfam" id="PF16401">
    <property type="entry name" value="DUF5009"/>
    <property type="match status" value="1"/>
</dbReference>
<feature type="transmembrane region" description="Helical" evidence="1">
    <location>
        <begin position="261"/>
        <end position="282"/>
    </location>
</feature>
<feature type="transmembrane region" description="Helical" evidence="1">
    <location>
        <begin position="229"/>
        <end position="249"/>
    </location>
</feature>
<feature type="transmembrane region" description="Helical" evidence="1">
    <location>
        <begin position="12"/>
        <end position="33"/>
    </location>
</feature>
<proteinExistence type="predicted"/>
<dbReference type="EMBL" id="FMZH01000004">
    <property type="protein sequence ID" value="SDD11831.1"/>
    <property type="molecule type" value="Genomic_DNA"/>
</dbReference>
<feature type="transmembrane region" description="Helical" evidence="1">
    <location>
        <begin position="53"/>
        <end position="71"/>
    </location>
</feature>
<keyword evidence="4" id="KW-1185">Reference proteome</keyword>
<evidence type="ECO:0000256" key="1">
    <source>
        <dbReference type="SAM" id="Phobius"/>
    </source>
</evidence>
<dbReference type="PANTHER" id="PTHR31061:SF24">
    <property type="entry name" value="LD22376P"/>
    <property type="match status" value="1"/>
</dbReference>
<dbReference type="PANTHER" id="PTHR31061">
    <property type="entry name" value="LD22376P"/>
    <property type="match status" value="1"/>
</dbReference>
<feature type="transmembrane region" description="Helical" evidence="1">
    <location>
        <begin position="334"/>
        <end position="354"/>
    </location>
</feature>
<dbReference type="InterPro" id="IPR032176">
    <property type="entry name" value="DUF5009"/>
</dbReference>
<feature type="transmembrane region" description="Helical" evidence="1">
    <location>
        <begin position="294"/>
        <end position="314"/>
    </location>
</feature>
<feature type="transmembrane region" description="Helical" evidence="1">
    <location>
        <begin position="83"/>
        <end position="102"/>
    </location>
</feature>
<protein>
    <submittedName>
        <fullName evidence="3">Predicted acyltransferase</fullName>
    </submittedName>
</protein>
<keyword evidence="1" id="KW-0472">Membrane</keyword>
<reference evidence="4" key="1">
    <citation type="submission" date="2016-10" db="EMBL/GenBank/DDBJ databases">
        <authorList>
            <person name="Varghese N."/>
            <person name="Submissions S."/>
        </authorList>
    </citation>
    <scope>NUCLEOTIDE SEQUENCE [LARGE SCALE GENOMIC DNA]</scope>
    <source>
        <strain evidence="4">DSM 18609</strain>
    </source>
</reference>
<evidence type="ECO:0000313" key="3">
    <source>
        <dbReference type="EMBL" id="SDD11831.1"/>
    </source>
</evidence>
<dbReference type="AlphaFoldDB" id="A0A1G6S571"/>
<dbReference type="STRING" id="390242.SAMN04488024_104153"/>
<feature type="transmembrane region" description="Helical" evidence="1">
    <location>
        <begin position="176"/>
        <end position="196"/>
    </location>
</feature>
<keyword evidence="3" id="KW-0012">Acyltransferase</keyword>
<keyword evidence="3" id="KW-0808">Transferase</keyword>
<feature type="transmembrane region" description="Helical" evidence="1">
    <location>
        <begin position="360"/>
        <end position="382"/>
    </location>
</feature>
<dbReference type="RefSeq" id="WP_090768301.1">
    <property type="nucleotide sequence ID" value="NZ_FMZH01000004.1"/>
</dbReference>
<sequence length="391" mass="43212">MSQLPLRILSIDVLRAITMLLMIFVNDVAGVSHIPEWIKHTDANVDGLGFSDLIFPAFLFIVGLSLPFALANRKKKGDNVWQLIGYIALRSLALIVMGFFHVNLENYNQALALLPYPVYTLLVTLAFFLIWLDYAGDISRAKKYSFIALGIVLLAAMALLYKGGTAEDSQGLKPHWWGILGIIGWAYLVSALVFLLCRSSLLALMAAFTVFAAINVSSHLGLLKLHIPIVGDASSITLMLAGALLATLYTKTTGAGKSADFWFLTAFYGLLAFCFGMFIRPYAGGISKIYATPAWVFVCLGISILVFEFLIFLVDVKGKKDWFKWIKPAGTSTLTCYLIPYLLYALMGIVHFHYPHFLNTGVGGILRSVFISFLVIGIVAFLEKKKLRLKV</sequence>
<feature type="domain" description="DUF5009" evidence="2">
    <location>
        <begin position="9"/>
        <end position="162"/>
    </location>
</feature>
<keyword evidence="1" id="KW-1133">Transmembrane helix</keyword>
<evidence type="ECO:0000313" key="4">
    <source>
        <dbReference type="Proteomes" id="UP000199455"/>
    </source>
</evidence>
<organism evidence="3 4">
    <name type="scientific">Pedobacter soli</name>
    <dbReference type="NCBI Taxonomy" id="390242"/>
    <lineage>
        <taxon>Bacteria</taxon>
        <taxon>Pseudomonadati</taxon>
        <taxon>Bacteroidota</taxon>
        <taxon>Sphingobacteriia</taxon>
        <taxon>Sphingobacteriales</taxon>
        <taxon>Sphingobacteriaceae</taxon>
        <taxon>Pedobacter</taxon>
    </lineage>
</organism>
<feature type="transmembrane region" description="Helical" evidence="1">
    <location>
        <begin position="144"/>
        <end position="164"/>
    </location>
</feature>
<dbReference type="Proteomes" id="UP000199455">
    <property type="component" value="Unassembled WGS sequence"/>
</dbReference>
<name>A0A1G6S571_9SPHI</name>
<feature type="transmembrane region" description="Helical" evidence="1">
    <location>
        <begin position="114"/>
        <end position="132"/>
    </location>
</feature>